<proteinExistence type="predicted"/>
<protein>
    <submittedName>
        <fullName evidence="1">Uncharacterized protein</fullName>
    </submittedName>
</protein>
<comment type="caution">
    <text evidence="1">The sequence shown here is derived from an EMBL/GenBank/DDBJ whole genome shotgun (WGS) entry which is preliminary data.</text>
</comment>
<organism evidence="1 2">
    <name type="scientific">Candidatus Electrothrix aarhusensis</name>
    <dbReference type="NCBI Taxonomy" id="1859131"/>
    <lineage>
        <taxon>Bacteria</taxon>
        <taxon>Pseudomonadati</taxon>
        <taxon>Thermodesulfobacteriota</taxon>
        <taxon>Desulfobulbia</taxon>
        <taxon>Desulfobulbales</taxon>
        <taxon>Desulfobulbaceae</taxon>
        <taxon>Candidatus Electrothrix</taxon>
    </lineage>
</organism>
<keyword evidence="2" id="KW-1185">Reference proteome</keyword>
<accession>A0A444J4H6</accession>
<reference evidence="1 2" key="1">
    <citation type="submission" date="2017-01" db="EMBL/GenBank/DDBJ databases">
        <title>The cable genome- insights into the physiology and evolution of filamentous bacteria capable of sulfide oxidation via long distance electron transfer.</title>
        <authorList>
            <person name="Schreiber L."/>
            <person name="Bjerg J.T."/>
            <person name="Boggild A."/>
            <person name="Van De Vossenberg J."/>
            <person name="Meysman F."/>
            <person name="Nielsen L.P."/>
            <person name="Schramm A."/>
            <person name="Kjeldsen K.U."/>
        </authorList>
    </citation>
    <scope>NUCLEOTIDE SEQUENCE [LARGE SCALE GENOMIC DNA]</scope>
    <source>
        <strain evidence="1">MCF</strain>
    </source>
</reference>
<gene>
    <name evidence="1" type="ORF">H206_05421</name>
</gene>
<dbReference type="Proteomes" id="UP000287853">
    <property type="component" value="Unassembled WGS sequence"/>
</dbReference>
<dbReference type="AlphaFoldDB" id="A0A444J4H6"/>
<dbReference type="EMBL" id="MTKO01000011">
    <property type="protein sequence ID" value="RWX47983.1"/>
    <property type="molecule type" value="Genomic_DNA"/>
</dbReference>
<evidence type="ECO:0000313" key="2">
    <source>
        <dbReference type="Proteomes" id="UP000287853"/>
    </source>
</evidence>
<name>A0A444J4H6_9BACT</name>
<sequence length="40" mass="4786">MWLYSTFWYRPESKASVQVMKCCLFIMIETGDKKHFILPG</sequence>
<evidence type="ECO:0000313" key="1">
    <source>
        <dbReference type="EMBL" id="RWX47983.1"/>
    </source>
</evidence>